<reference evidence="1 2" key="1">
    <citation type="submission" date="2022-12" db="EMBL/GenBank/DDBJ databases">
        <title>Polyphasic characterization of Geotalea uranireducens NIT-SL11 newly isolated from a complex of sewage sludge and microbially reduced graphene oxide.</title>
        <authorList>
            <person name="Xie L."/>
            <person name="Yoshida N."/>
            <person name="Meng L."/>
        </authorList>
    </citation>
    <scope>NUCLEOTIDE SEQUENCE [LARGE SCALE GENOMIC DNA]</scope>
    <source>
        <strain evidence="1 2">NIT-SL11</strain>
    </source>
</reference>
<dbReference type="EMBL" id="AP027151">
    <property type="protein sequence ID" value="BDV42670.1"/>
    <property type="molecule type" value="Genomic_DNA"/>
</dbReference>
<organism evidence="1 2">
    <name type="scientific">Geotalea uraniireducens</name>
    <dbReference type="NCBI Taxonomy" id="351604"/>
    <lineage>
        <taxon>Bacteria</taxon>
        <taxon>Pseudomonadati</taxon>
        <taxon>Thermodesulfobacteriota</taxon>
        <taxon>Desulfuromonadia</taxon>
        <taxon>Geobacterales</taxon>
        <taxon>Geobacteraceae</taxon>
        <taxon>Geotalea</taxon>
    </lineage>
</organism>
<sequence>MLDKILLVSDGIIVLVADTFALADDHESTISLQVQVHGADLKIASSVISLPVAVLEHLEQAEGTNVYFYQSSPYAIIAPFVGGIEIRRDELLKIKGAWEYSYAPS</sequence>
<dbReference type="Proteomes" id="UP001317705">
    <property type="component" value="Chromosome"/>
</dbReference>
<keyword evidence="2" id="KW-1185">Reference proteome</keyword>
<proteinExistence type="predicted"/>
<evidence type="ECO:0000313" key="1">
    <source>
        <dbReference type="EMBL" id="BDV42670.1"/>
    </source>
</evidence>
<gene>
    <name evidence="1" type="ORF">GURASL_15930</name>
</gene>
<dbReference type="RefSeq" id="WP_282003269.1">
    <property type="nucleotide sequence ID" value="NZ_AP027151.1"/>
</dbReference>
<evidence type="ECO:0000313" key="2">
    <source>
        <dbReference type="Proteomes" id="UP001317705"/>
    </source>
</evidence>
<name>A0ABM8EJU0_9BACT</name>
<accession>A0ABM8EJU0</accession>
<protein>
    <submittedName>
        <fullName evidence="1">Uncharacterized protein</fullName>
    </submittedName>
</protein>